<comment type="caution">
    <text evidence="4">The sequence shown here is derived from an EMBL/GenBank/DDBJ whole genome shotgun (WGS) entry which is preliminary data.</text>
</comment>
<dbReference type="EMBL" id="VCKW01000068">
    <property type="protein sequence ID" value="TMR01072.1"/>
    <property type="molecule type" value="Genomic_DNA"/>
</dbReference>
<dbReference type="Proteomes" id="UP000309174">
    <property type="component" value="Unassembled WGS sequence"/>
</dbReference>
<dbReference type="PANTHER" id="PTHR43767">
    <property type="entry name" value="LONG-CHAIN-FATTY-ACID--COA LIGASE"/>
    <property type="match status" value="1"/>
</dbReference>
<feature type="domain" description="AMP-binding enzyme C-terminal" evidence="3">
    <location>
        <begin position="420"/>
        <end position="498"/>
    </location>
</feature>
<dbReference type="InterPro" id="IPR045851">
    <property type="entry name" value="AMP-bd_C_sf"/>
</dbReference>
<dbReference type="Gene3D" id="3.40.50.12780">
    <property type="entry name" value="N-terminal domain of ligase-like"/>
    <property type="match status" value="1"/>
</dbReference>
<dbReference type="OrthoDB" id="9803968at2"/>
<accession>A0A5C4JCB2</accession>
<dbReference type="AlphaFoldDB" id="A0A5C4JCB2"/>
<dbReference type="InterPro" id="IPR025110">
    <property type="entry name" value="AMP-bd_C"/>
</dbReference>
<dbReference type="InterPro" id="IPR000873">
    <property type="entry name" value="AMP-dep_synth/lig_dom"/>
</dbReference>
<feature type="region of interest" description="Disordered" evidence="1">
    <location>
        <begin position="1"/>
        <end position="24"/>
    </location>
</feature>
<sequence length="516" mass="56509">MAVLLRPHAEARPGEPALTDERGSTTWRDLDARTDRLANALRGLGLGTRDAIAIHSGNRRESFELMAAAGHVGLRYVLVNWHWTADELRYVLADAGVRALFSEDAFGDVARSASEGLDLAARVAFGAETEGFTPYEEFLATGAQEEIAGPVMGFPVFYTSGTTGRPKGVSRKLLDAGAPIETATLVGEVFTEILGIPAGGRSLLVGPAYHSAQWLWSFVFMLVGRSLVMRQSFDPAETLRLIDEHGVTNVHLVPTQFVRLLRLDEETRAAFDGSSLRAVWHGAAPCSPEVKRRMIDWLGPIVHEYYGSTEAAVNSVITAPEWLERPGSVGRPLPTTEVHVLRDDGEPAAPGERGQIYFRYTSGDDVEYWGDADKTRSMHRGDRLFTTGDVGHLDEDGYLYLSDRAIDMIISGGVNIYPAEIEGVLITHPAVRDVAVFGVPDEEFGEQVKAAVELDGGAEPSADLAAELIGHVRAALAGYKAPRSVDFVDRMPRTPTGKLYKRLLRDPYWKDEKQRI</sequence>
<reference evidence="4 5" key="1">
    <citation type="submission" date="2019-05" db="EMBL/GenBank/DDBJ databases">
        <title>Draft genome sequence of Actinomadura sp. 14C53.</title>
        <authorList>
            <person name="Saricaoglu S."/>
            <person name="Isik K."/>
        </authorList>
    </citation>
    <scope>NUCLEOTIDE SEQUENCE [LARGE SCALE GENOMIC DNA]</scope>
    <source>
        <strain evidence="4 5">14C53</strain>
    </source>
</reference>
<evidence type="ECO:0000313" key="4">
    <source>
        <dbReference type="EMBL" id="TMR01072.1"/>
    </source>
</evidence>
<evidence type="ECO:0000259" key="2">
    <source>
        <dbReference type="Pfam" id="PF00501"/>
    </source>
</evidence>
<dbReference type="GO" id="GO:0016878">
    <property type="term" value="F:acid-thiol ligase activity"/>
    <property type="evidence" value="ECO:0007669"/>
    <property type="project" value="UniProtKB-ARBA"/>
</dbReference>
<keyword evidence="5" id="KW-1185">Reference proteome</keyword>
<proteinExistence type="predicted"/>
<dbReference type="SUPFAM" id="SSF56801">
    <property type="entry name" value="Acetyl-CoA synthetase-like"/>
    <property type="match status" value="1"/>
</dbReference>
<dbReference type="Pfam" id="PF13193">
    <property type="entry name" value="AMP-binding_C"/>
    <property type="match status" value="1"/>
</dbReference>
<feature type="domain" description="AMP-dependent synthetase/ligase" evidence="2">
    <location>
        <begin position="8"/>
        <end position="359"/>
    </location>
</feature>
<evidence type="ECO:0000313" key="5">
    <source>
        <dbReference type="Proteomes" id="UP000309174"/>
    </source>
</evidence>
<dbReference type="Pfam" id="PF00501">
    <property type="entry name" value="AMP-binding"/>
    <property type="match status" value="1"/>
</dbReference>
<dbReference type="RefSeq" id="WP_138645842.1">
    <property type="nucleotide sequence ID" value="NZ_VCKW01000068.1"/>
</dbReference>
<feature type="compositionally biased region" description="Basic and acidic residues" evidence="1">
    <location>
        <begin position="7"/>
        <end position="24"/>
    </location>
</feature>
<protein>
    <recommendedName>
        <fullName evidence="6">Long-chain acyl-CoA synthetase</fullName>
    </recommendedName>
</protein>
<dbReference type="PANTHER" id="PTHR43767:SF1">
    <property type="entry name" value="NONRIBOSOMAL PEPTIDE SYNTHASE PES1 (EUROFUNG)-RELATED"/>
    <property type="match status" value="1"/>
</dbReference>
<dbReference type="InterPro" id="IPR042099">
    <property type="entry name" value="ANL_N_sf"/>
</dbReference>
<evidence type="ECO:0000259" key="3">
    <source>
        <dbReference type="Pfam" id="PF13193"/>
    </source>
</evidence>
<evidence type="ECO:0008006" key="6">
    <source>
        <dbReference type="Google" id="ProtNLM"/>
    </source>
</evidence>
<evidence type="ECO:0000256" key="1">
    <source>
        <dbReference type="SAM" id="MobiDB-lite"/>
    </source>
</evidence>
<gene>
    <name evidence="4" type="ORF">ETD83_15575</name>
</gene>
<dbReference type="Gene3D" id="3.30.300.30">
    <property type="match status" value="1"/>
</dbReference>
<dbReference type="InterPro" id="IPR050237">
    <property type="entry name" value="ATP-dep_AMP-bd_enzyme"/>
</dbReference>
<organism evidence="4 5">
    <name type="scientific">Actinomadura soli</name>
    <dbReference type="NCBI Taxonomy" id="2508997"/>
    <lineage>
        <taxon>Bacteria</taxon>
        <taxon>Bacillati</taxon>
        <taxon>Actinomycetota</taxon>
        <taxon>Actinomycetes</taxon>
        <taxon>Streptosporangiales</taxon>
        <taxon>Thermomonosporaceae</taxon>
        <taxon>Actinomadura</taxon>
    </lineage>
</organism>
<name>A0A5C4JCB2_9ACTN</name>